<dbReference type="Pfam" id="PF13328">
    <property type="entry name" value="HD_4"/>
    <property type="match status" value="1"/>
</dbReference>
<accession>A0A0F9ARL1</accession>
<evidence type="ECO:0008006" key="2">
    <source>
        <dbReference type="Google" id="ProtNLM"/>
    </source>
</evidence>
<feature type="non-terminal residue" evidence="1">
    <location>
        <position position="1"/>
    </location>
</feature>
<dbReference type="AlphaFoldDB" id="A0A0F9ARL1"/>
<evidence type="ECO:0000313" key="1">
    <source>
        <dbReference type="EMBL" id="KKL12090.1"/>
    </source>
</evidence>
<dbReference type="SUPFAM" id="SSF109604">
    <property type="entry name" value="HD-domain/PDEase-like"/>
    <property type="match status" value="1"/>
</dbReference>
<name>A0A0F9ARL1_9ZZZZ</name>
<sequence length="203" mass="23382">QHDKLKVAIKYWLHGKGYSNAVKAMETAAEYHVGFRKDRNTPEFHHQVCIASYIRTLPTLLYPEDTLCTAFLHDIVEDYNVDLGRIEVKFGKVVREAVSLMSKEVNGYIADPKSYYMNMRDCAIASIVKGADRMHNFQTMPGVFTPDKQRQYIQECTEFILPMLKAAKKSFPEQEPAYESIKHVLLSQIGLLEVSLEQFKEQE</sequence>
<dbReference type="GO" id="GO:0008893">
    <property type="term" value="F:guanosine-3',5'-bis(diphosphate) 3'-diphosphatase activity"/>
    <property type="evidence" value="ECO:0007669"/>
    <property type="project" value="TreeGrafter"/>
</dbReference>
<dbReference type="PANTHER" id="PTHR46246">
    <property type="entry name" value="GUANOSINE-3',5'-BIS(DIPHOSPHATE) 3'-PYROPHOSPHOHYDROLASE MESH1"/>
    <property type="match status" value="1"/>
</dbReference>
<organism evidence="1">
    <name type="scientific">marine sediment metagenome</name>
    <dbReference type="NCBI Taxonomy" id="412755"/>
    <lineage>
        <taxon>unclassified sequences</taxon>
        <taxon>metagenomes</taxon>
        <taxon>ecological metagenomes</taxon>
    </lineage>
</organism>
<dbReference type="EMBL" id="LAZR01041399">
    <property type="protein sequence ID" value="KKL12090.1"/>
    <property type="molecule type" value="Genomic_DNA"/>
</dbReference>
<dbReference type="Gene3D" id="1.10.3210.10">
    <property type="entry name" value="Hypothetical protein af1432"/>
    <property type="match status" value="1"/>
</dbReference>
<gene>
    <name evidence="1" type="ORF">LCGC14_2539240</name>
</gene>
<dbReference type="InterPro" id="IPR052194">
    <property type="entry name" value="MESH1"/>
</dbReference>
<protein>
    <recommendedName>
        <fullName evidence="2">HD/PDEase domain-containing protein</fullName>
    </recommendedName>
</protein>
<proteinExistence type="predicted"/>
<dbReference type="PANTHER" id="PTHR46246:SF1">
    <property type="entry name" value="GUANOSINE-3',5'-BIS(DIPHOSPHATE) 3'-PYROPHOSPHOHYDROLASE MESH1"/>
    <property type="match status" value="1"/>
</dbReference>
<reference evidence="1" key="1">
    <citation type="journal article" date="2015" name="Nature">
        <title>Complex archaea that bridge the gap between prokaryotes and eukaryotes.</title>
        <authorList>
            <person name="Spang A."/>
            <person name="Saw J.H."/>
            <person name="Jorgensen S.L."/>
            <person name="Zaremba-Niedzwiedzka K."/>
            <person name="Martijn J."/>
            <person name="Lind A.E."/>
            <person name="van Eijk R."/>
            <person name="Schleper C."/>
            <person name="Guy L."/>
            <person name="Ettema T.J."/>
        </authorList>
    </citation>
    <scope>NUCLEOTIDE SEQUENCE</scope>
</reference>
<comment type="caution">
    <text evidence="1">The sequence shown here is derived from an EMBL/GenBank/DDBJ whole genome shotgun (WGS) entry which is preliminary data.</text>
</comment>